<proteinExistence type="predicted"/>
<feature type="transmembrane region" description="Helical" evidence="2">
    <location>
        <begin position="226"/>
        <end position="245"/>
    </location>
</feature>
<feature type="transmembrane region" description="Helical" evidence="2">
    <location>
        <begin position="296"/>
        <end position="318"/>
    </location>
</feature>
<organism evidence="3 4">
    <name type="scientific">Lysobacter arvi</name>
    <dbReference type="NCBI Taxonomy" id="3038776"/>
    <lineage>
        <taxon>Bacteria</taxon>
        <taxon>Pseudomonadati</taxon>
        <taxon>Pseudomonadota</taxon>
        <taxon>Gammaproteobacteria</taxon>
        <taxon>Lysobacterales</taxon>
        <taxon>Lysobacteraceae</taxon>
        <taxon>Lysobacter</taxon>
    </lineage>
</organism>
<dbReference type="InterPro" id="IPR036259">
    <property type="entry name" value="MFS_trans_sf"/>
</dbReference>
<gene>
    <name evidence="3" type="ORF">P8609_11190</name>
</gene>
<feature type="transmembrane region" description="Helical" evidence="2">
    <location>
        <begin position="265"/>
        <end position="284"/>
    </location>
</feature>
<keyword evidence="1" id="KW-0620">Polyamine biosynthesis</keyword>
<feature type="transmembrane region" description="Helical" evidence="2">
    <location>
        <begin position="159"/>
        <end position="180"/>
    </location>
</feature>
<feature type="transmembrane region" description="Helical" evidence="2">
    <location>
        <begin position="410"/>
        <end position="427"/>
    </location>
</feature>
<sequence>MTVSTQRHGAALLWIFIASGFAGLIYQSIWTQYLGLFLGHSAYAQSLVLLLFMGGMAMGAWFVSRRSDRMQRPLLWYAVIELVIGVLGLTFNQLYGASTSFAYDVLFPGAGSQASVGAIRWAISVLLVLPQCILLGATFPLMSAGFLRLRPDSDGKVIAGLYFTNSIGAAAGALAATYLLLPRVGLPGTIFTAGLLNVLVAMAVYPLSKKEATVATAPSAPTDASGVAPSLILVAAAVTGLTSFVYEITWVRMLSLALGTTVHAFELMLAAFIAGIAFGGLWLARNADRIRSPLKMVGWVQVWMGVAALGSMFVYANAFEWVGWLMRVLTRSSEGYSLYNVSSGIISLLVMFPAAFFAGMTLPLLTIILLRSGAGERAIGRVYAANTLGAILGVLLAVHVLLPVVGLKSALWIAAAGDLLLGIVLLRRAARNGTASQPAIAAAVTAFALVASMALVQFNPLMLASSVYRTGNTSLHDDTNMLFYRDGKTASVAVYATGNDKTGKTLSISTNGKVDAGLTASLAEAPRADESTMVLAAALPLALKDKVDQVGVIGFGSGLTTHTLLGSKRVGQVDTIDIEPMMVEGARLFGERVERAYKDPRSHLLFDDAKSYFSSARKKYDVIISEPSNPWMGGTATLFSTEFYNFIPRHLKDDGLLVQWLQLYEINPTLVSSVLTAMLPEFNDVQAYMANQGDLIIVASPKGKVPPLKDLFSRDPQLRAEVTRVGFGSLRDLHDAYVLDRQGLAAFASMFPTQANSDYYPVLQLNAPMSRFKNDSVMELSHVLKAPWPLSSSMSDVPRRALESPLPATRRELANDRKFHAARELREALVTGNPVRGEFASRDDAMMLEALRGLAQTCKLDEAPAQSAEIILSLAIETVPFMDASANEDMWVKPAWLGDCKPSHPLVVDALALLAATSIDDHLGAIEAGDRLLSGPDAEFILGNGNASYYVWGAMQFAAYRLHDPQLSHTLDAKFGNKIAPEVSGQIPIRLVRSLASGERSLPAEQAPVAGGR</sequence>
<dbReference type="PANTHER" id="PTHR43317:SF1">
    <property type="entry name" value="THERMOSPERMINE SYNTHASE ACAULIS5"/>
    <property type="match status" value="1"/>
</dbReference>
<dbReference type="EMBL" id="JARUHG010000003">
    <property type="protein sequence ID" value="MDR0183526.1"/>
    <property type="molecule type" value="Genomic_DNA"/>
</dbReference>
<dbReference type="SUPFAM" id="SSF53335">
    <property type="entry name" value="S-adenosyl-L-methionine-dependent methyltransferases"/>
    <property type="match status" value="1"/>
</dbReference>
<evidence type="ECO:0000256" key="2">
    <source>
        <dbReference type="SAM" id="Phobius"/>
    </source>
</evidence>
<dbReference type="RefSeq" id="WP_309262676.1">
    <property type="nucleotide sequence ID" value="NZ_JARUHG010000003.1"/>
</dbReference>
<evidence type="ECO:0000313" key="3">
    <source>
        <dbReference type="EMBL" id="MDR0183526.1"/>
    </source>
</evidence>
<dbReference type="Gene3D" id="3.40.50.150">
    <property type="entry name" value="Vaccinia Virus protein VP39"/>
    <property type="match status" value="1"/>
</dbReference>
<evidence type="ECO:0000313" key="4">
    <source>
        <dbReference type="Proteomes" id="UP001233535"/>
    </source>
</evidence>
<dbReference type="SUPFAM" id="SSF103473">
    <property type="entry name" value="MFS general substrate transporter"/>
    <property type="match status" value="1"/>
</dbReference>
<keyword evidence="2" id="KW-0472">Membrane</keyword>
<feature type="transmembrane region" description="Helical" evidence="2">
    <location>
        <begin position="439"/>
        <end position="458"/>
    </location>
</feature>
<feature type="transmembrane region" description="Helical" evidence="2">
    <location>
        <begin position="42"/>
        <end position="63"/>
    </location>
</feature>
<feature type="transmembrane region" description="Helical" evidence="2">
    <location>
        <begin position="75"/>
        <end position="98"/>
    </location>
</feature>
<feature type="transmembrane region" description="Helical" evidence="2">
    <location>
        <begin position="118"/>
        <end position="147"/>
    </location>
</feature>
<keyword evidence="4" id="KW-1185">Reference proteome</keyword>
<feature type="transmembrane region" description="Helical" evidence="2">
    <location>
        <begin position="186"/>
        <end position="205"/>
    </location>
</feature>
<evidence type="ECO:0000256" key="1">
    <source>
        <dbReference type="ARBA" id="ARBA00023115"/>
    </source>
</evidence>
<feature type="transmembrane region" description="Helical" evidence="2">
    <location>
        <begin position="382"/>
        <end position="404"/>
    </location>
</feature>
<dbReference type="Proteomes" id="UP001233535">
    <property type="component" value="Unassembled WGS sequence"/>
</dbReference>
<dbReference type="PANTHER" id="PTHR43317">
    <property type="entry name" value="THERMOSPERMINE SYNTHASE ACAULIS5"/>
    <property type="match status" value="1"/>
</dbReference>
<name>A0ABU1CEZ9_9GAMM</name>
<protein>
    <submittedName>
        <fullName evidence="3">Fused MFS/spermidine synthase</fullName>
    </submittedName>
</protein>
<accession>A0ABU1CEZ9</accession>
<keyword evidence="2" id="KW-0812">Transmembrane</keyword>
<comment type="caution">
    <text evidence="3">The sequence shown here is derived from an EMBL/GenBank/DDBJ whole genome shotgun (WGS) entry which is preliminary data.</text>
</comment>
<feature type="transmembrane region" description="Helical" evidence="2">
    <location>
        <begin position="338"/>
        <end position="370"/>
    </location>
</feature>
<dbReference type="CDD" id="cd02440">
    <property type="entry name" value="AdoMet_MTases"/>
    <property type="match status" value="1"/>
</dbReference>
<dbReference type="InterPro" id="IPR029063">
    <property type="entry name" value="SAM-dependent_MTases_sf"/>
</dbReference>
<dbReference type="NCBIfam" id="NF037959">
    <property type="entry name" value="MFS_SpdSyn"/>
    <property type="match status" value="1"/>
</dbReference>
<feature type="transmembrane region" description="Helical" evidence="2">
    <location>
        <begin position="12"/>
        <end position="30"/>
    </location>
</feature>
<keyword evidence="2" id="KW-1133">Transmembrane helix</keyword>
<dbReference type="Pfam" id="PF01564">
    <property type="entry name" value="Spermine_synth"/>
    <property type="match status" value="1"/>
</dbReference>
<reference evidence="3 4" key="1">
    <citation type="submission" date="2023-04" db="EMBL/GenBank/DDBJ databases">
        <title>Lysobacter sp. strain UC isolated from soil sample.</title>
        <authorList>
            <person name="Choksket S."/>
            <person name="Harshvardhan F."/>
            <person name="Rana R."/>
            <person name="Patil P.B."/>
            <person name="Korpole S."/>
        </authorList>
    </citation>
    <scope>NUCLEOTIDE SEQUENCE [LARGE SCALE GENOMIC DNA]</scope>
    <source>
        <strain evidence="3 4">UC</strain>
    </source>
</reference>